<dbReference type="AlphaFoldDB" id="D9XHV0"/>
<protein>
    <submittedName>
        <fullName evidence="1">Predicted protein</fullName>
    </submittedName>
</protein>
<name>D9XHV0_STRVT</name>
<dbReference type="Proteomes" id="UP000004184">
    <property type="component" value="Unassembled WGS sequence"/>
</dbReference>
<dbReference type="EMBL" id="GG657757">
    <property type="protein sequence ID" value="EFL37129.1"/>
    <property type="molecule type" value="Genomic_DNA"/>
</dbReference>
<dbReference type="RefSeq" id="WP_003995282.1">
    <property type="nucleotide sequence ID" value="NZ_GG657757.1"/>
</dbReference>
<proteinExistence type="predicted"/>
<sequence length="58" mass="6600">MLVSPELASVLASIIKRLRDANGGKIQHACIRCPVLQMDPRQRPRLLEIIQNLHERNS</sequence>
<reference evidence="2" key="1">
    <citation type="submission" date="2009-02" db="EMBL/GenBank/DDBJ databases">
        <title>Annotation of Streptomyces viridochromogenes strain DSM 40736.</title>
        <authorList>
            <consortium name="The Broad Institute Genome Sequencing Platform"/>
            <consortium name="Broad Institute Microbial Sequencing Center"/>
            <person name="Fischbach M."/>
            <person name="Godfrey P."/>
            <person name="Ward D."/>
            <person name="Young S."/>
            <person name="Zeng Q."/>
            <person name="Koehrsen M."/>
            <person name="Alvarado L."/>
            <person name="Berlin A.M."/>
            <person name="Bochicchio J."/>
            <person name="Borenstein D."/>
            <person name="Chapman S.B."/>
            <person name="Chen Z."/>
            <person name="Engels R."/>
            <person name="Freedman E."/>
            <person name="Gellesch M."/>
            <person name="Goldberg J."/>
            <person name="Griggs A."/>
            <person name="Gujja S."/>
            <person name="Heilman E.R."/>
            <person name="Heiman D.I."/>
            <person name="Hepburn T.A."/>
            <person name="Howarth C."/>
            <person name="Jen D."/>
            <person name="Larson L."/>
            <person name="Lewis B."/>
            <person name="Mehta T."/>
            <person name="Park D."/>
            <person name="Pearson M."/>
            <person name="Richards J."/>
            <person name="Roberts A."/>
            <person name="Saif S."/>
            <person name="Shea T.D."/>
            <person name="Shenoy N."/>
            <person name="Sisk P."/>
            <person name="Stolte C."/>
            <person name="Sykes S.N."/>
            <person name="Thomson T."/>
            <person name="Walk T."/>
            <person name="White J."/>
            <person name="Yandava C."/>
            <person name="Straight P."/>
            <person name="Clardy J."/>
            <person name="Hung D."/>
            <person name="Kolter R."/>
            <person name="Mekalanos J."/>
            <person name="Walker S."/>
            <person name="Walsh C.T."/>
            <person name="Wieland-Brown L.C."/>
            <person name="Haas B."/>
            <person name="Nusbaum C."/>
            <person name="Birren B."/>
        </authorList>
    </citation>
    <scope>NUCLEOTIDE SEQUENCE [LARGE SCALE GENOMIC DNA]</scope>
    <source>
        <strain evidence="2">DSM 40736 / JCM 4977 / BCRC 1201 / Tue 494</strain>
    </source>
</reference>
<dbReference type="HOGENOM" id="CLU_2977528_0_0_11"/>
<evidence type="ECO:0000313" key="1">
    <source>
        <dbReference type="EMBL" id="EFL37129.1"/>
    </source>
</evidence>
<dbReference type="STRING" id="591159.SSQG_07647"/>
<evidence type="ECO:0000313" key="2">
    <source>
        <dbReference type="Proteomes" id="UP000004184"/>
    </source>
</evidence>
<accession>D9XHV0</accession>
<keyword evidence="2" id="KW-1185">Reference proteome</keyword>
<organism evidence="1 2">
    <name type="scientific">Streptomyces viridochromogenes (strain DSM 40736 / JCM 4977 / BCRC 1201 / Tue 494)</name>
    <dbReference type="NCBI Taxonomy" id="591159"/>
    <lineage>
        <taxon>Bacteria</taxon>
        <taxon>Bacillati</taxon>
        <taxon>Actinomycetota</taxon>
        <taxon>Actinomycetes</taxon>
        <taxon>Kitasatosporales</taxon>
        <taxon>Streptomycetaceae</taxon>
        <taxon>Streptomyces</taxon>
    </lineage>
</organism>
<gene>
    <name evidence="1" type="ORF">SSQG_07647</name>
</gene>